<comment type="caution">
    <text evidence="2">The sequence shown here is derived from an EMBL/GenBank/DDBJ whole genome shotgun (WGS) entry which is preliminary data.</text>
</comment>
<protein>
    <submittedName>
        <fullName evidence="2">Uncharacterized protein</fullName>
    </submittedName>
</protein>
<evidence type="ECO:0000256" key="1">
    <source>
        <dbReference type="SAM" id="MobiDB-lite"/>
    </source>
</evidence>
<accession>A0A2C6LB31</accession>
<gene>
    <name evidence="2" type="ORF">CSUI_001925</name>
</gene>
<dbReference type="AlphaFoldDB" id="A0A2C6LB31"/>
<dbReference type="EMBL" id="MIGC01000795">
    <property type="protein sequence ID" value="PHJ24223.1"/>
    <property type="molecule type" value="Genomic_DNA"/>
</dbReference>
<dbReference type="GeneID" id="94425339"/>
<name>A0A2C6LB31_9APIC</name>
<proteinExistence type="predicted"/>
<evidence type="ECO:0000313" key="3">
    <source>
        <dbReference type="Proteomes" id="UP000221165"/>
    </source>
</evidence>
<sequence length="79" mass="8770">MCITTSSSRHLRHTFPGGQTTLFSSSSVLKKSLMHAIDRSLVLIFPSKKCDKTTTRRRKKSTGSSQEKPNETATPMCLV</sequence>
<reference evidence="2 3" key="1">
    <citation type="journal article" date="2017" name="Int. J. Parasitol.">
        <title>The genome of the protozoan parasite Cystoisospora suis and a reverse vaccinology approach to identify vaccine candidates.</title>
        <authorList>
            <person name="Palmieri N."/>
            <person name="Shrestha A."/>
            <person name="Ruttkowski B."/>
            <person name="Beck T."/>
            <person name="Vogl C."/>
            <person name="Tomley F."/>
            <person name="Blake D.P."/>
            <person name="Joachim A."/>
        </authorList>
    </citation>
    <scope>NUCLEOTIDE SEQUENCE [LARGE SCALE GENOMIC DNA]</scope>
    <source>
        <strain evidence="2 3">Wien I</strain>
    </source>
</reference>
<dbReference type="VEuPathDB" id="ToxoDB:CSUI_001925"/>
<dbReference type="RefSeq" id="XP_067925896.1">
    <property type="nucleotide sequence ID" value="XM_068062128.1"/>
</dbReference>
<dbReference type="Proteomes" id="UP000221165">
    <property type="component" value="Unassembled WGS sequence"/>
</dbReference>
<keyword evidence="3" id="KW-1185">Reference proteome</keyword>
<evidence type="ECO:0000313" key="2">
    <source>
        <dbReference type="EMBL" id="PHJ24223.1"/>
    </source>
</evidence>
<organism evidence="2 3">
    <name type="scientific">Cystoisospora suis</name>
    <dbReference type="NCBI Taxonomy" id="483139"/>
    <lineage>
        <taxon>Eukaryota</taxon>
        <taxon>Sar</taxon>
        <taxon>Alveolata</taxon>
        <taxon>Apicomplexa</taxon>
        <taxon>Conoidasida</taxon>
        <taxon>Coccidia</taxon>
        <taxon>Eucoccidiorida</taxon>
        <taxon>Eimeriorina</taxon>
        <taxon>Sarcocystidae</taxon>
        <taxon>Cystoisospora</taxon>
    </lineage>
</organism>
<feature type="region of interest" description="Disordered" evidence="1">
    <location>
        <begin position="51"/>
        <end position="79"/>
    </location>
</feature>